<keyword evidence="1" id="KW-0732">Signal</keyword>
<proteinExistence type="predicted"/>
<feature type="signal peptide" evidence="1">
    <location>
        <begin position="1"/>
        <end position="21"/>
    </location>
</feature>
<dbReference type="RefSeq" id="WP_345510775.1">
    <property type="nucleotide sequence ID" value="NZ_BAAAXD010000009.1"/>
</dbReference>
<feature type="chain" id="PRO_5045061196" description="Secreted protein" evidence="1">
    <location>
        <begin position="22"/>
        <end position="146"/>
    </location>
</feature>
<keyword evidence="3" id="KW-1185">Reference proteome</keyword>
<dbReference type="Proteomes" id="UP001589710">
    <property type="component" value="Unassembled WGS sequence"/>
</dbReference>
<evidence type="ECO:0000313" key="3">
    <source>
        <dbReference type="Proteomes" id="UP001589710"/>
    </source>
</evidence>
<evidence type="ECO:0008006" key="4">
    <source>
        <dbReference type="Google" id="ProtNLM"/>
    </source>
</evidence>
<gene>
    <name evidence="2" type="ORF">ACFFTL_30545</name>
</gene>
<comment type="caution">
    <text evidence="2">The sequence shown here is derived from an EMBL/GenBank/DDBJ whole genome shotgun (WGS) entry which is preliminary data.</text>
</comment>
<evidence type="ECO:0000256" key="1">
    <source>
        <dbReference type="SAM" id="SignalP"/>
    </source>
</evidence>
<accession>A0ABV5RF63</accession>
<name>A0ABV5RF63_9ACTN</name>
<dbReference type="EMBL" id="JBHMCG010000134">
    <property type="protein sequence ID" value="MFB9576506.1"/>
    <property type="molecule type" value="Genomic_DNA"/>
</dbReference>
<reference evidence="2 3" key="1">
    <citation type="submission" date="2024-09" db="EMBL/GenBank/DDBJ databases">
        <authorList>
            <person name="Sun Q."/>
            <person name="Mori K."/>
        </authorList>
    </citation>
    <scope>NUCLEOTIDE SEQUENCE [LARGE SCALE GENOMIC DNA]</scope>
    <source>
        <strain evidence="2 3">JCM 3331</strain>
    </source>
</reference>
<protein>
    <recommendedName>
        <fullName evidence="4">Secreted protein</fullName>
    </recommendedName>
</protein>
<organism evidence="2 3">
    <name type="scientific">Streptomyces yanii</name>
    <dbReference type="NCBI Taxonomy" id="78510"/>
    <lineage>
        <taxon>Bacteria</taxon>
        <taxon>Bacillati</taxon>
        <taxon>Actinomycetota</taxon>
        <taxon>Actinomycetes</taxon>
        <taxon>Kitasatosporales</taxon>
        <taxon>Streptomycetaceae</taxon>
        <taxon>Streptomyces</taxon>
    </lineage>
</organism>
<evidence type="ECO:0000313" key="2">
    <source>
        <dbReference type="EMBL" id="MFB9576506.1"/>
    </source>
</evidence>
<sequence>MQRHKLKAAVLICAAASLATAIAPASASTRTRSPADVVIVDCFSHPQVRPNEFLIACGDGNSILTALRWSAWKPNFATGRGLNVVNDCRPFCAAGTFHSHPVTVRLDRSEPLKKHPHVRHYTQLHLVFTDSRPSGMPRMVTYRLWT</sequence>